<reference evidence="2 3" key="1">
    <citation type="submission" date="2022-06" db="EMBL/GenBank/DDBJ databases">
        <title>New Species of the Genus Actinoplanes, ActinopZanes ferrugineus.</title>
        <authorList>
            <person name="Ding P."/>
        </authorList>
    </citation>
    <scope>NUCLEOTIDE SEQUENCE [LARGE SCALE GENOMIC DNA]</scope>
    <source>
        <strain evidence="2 3">TRM88003</strain>
    </source>
</reference>
<protein>
    <submittedName>
        <fullName evidence="2">Rod shape-determining protein</fullName>
    </submittedName>
</protein>
<comment type="caution">
    <text evidence="2">The sequence shown here is derived from an EMBL/GenBank/DDBJ whole genome shotgun (WGS) entry which is preliminary data.</text>
</comment>
<proteinExistence type="predicted"/>
<evidence type="ECO:0000313" key="2">
    <source>
        <dbReference type="EMBL" id="MCO8278062.1"/>
    </source>
</evidence>
<dbReference type="Proteomes" id="UP001523369">
    <property type="component" value="Unassembled WGS sequence"/>
</dbReference>
<name>A0ABT1E4V5_9ACTN</name>
<organism evidence="2 3">
    <name type="scientific">Paractinoplanes aksuensis</name>
    <dbReference type="NCBI Taxonomy" id="2939490"/>
    <lineage>
        <taxon>Bacteria</taxon>
        <taxon>Bacillati</taxon>
        <taxon>Actinomycetota</taxon>
        <taxon>Actinomycetes</taxon>
        <taxon>Micromonosporales</taxon>
        <taxon>Micromonosporaceae</taxon>
        <taxon>Paractinoplanes</taxon>
    </lineage>
</organism>
<dbReference type="InterPro" id="IPR043129">
    <property type="entry name" value="ATPase_NBD"/>
</dbReference>
<sequence length="262" mass="26863">MLTQVSCTPDRPHTTGRRDSGPVALAVDLGSCTTGVWAARRGSISASCTDPGSATAEAVRRGRIVDADECIASLSALVRRYVEPVPRGGVIVACRPVLSGEAELRVSRRVLQAVFQPRRVLFIDSVRAAAIGSGAAAGTLLVVDVGAELTEVALLREGRVTAARRIDIGVRDLARGATLELITDAVASHVNAVRAGPGAADLPAALRRGALLVGAGASQPELTKALARTLRAPVHRAASPVTAALHGAGQVAKSILRHPAGA</sequence>
<feature type="region of interest" description="Disordered" evidence="1">
    <location>
        <begin position="1"/>
        <end position="20"/>
    </location>
</feature>
<gene>
    <name evidence="2" type="ORF">M1L60_46600</name>
</gene>
<dbReference type="PANTHER" id="PTHR42749">
    <property type="entry name" value="CELL SHAPE-DETERMINING PROTEIN MREB"/>
    <property type="match status" value="1"/>
</dbReference>
<accession>A0ABT1E4V5</accession>
<dbReference type="RefSeq" id="WP_253244060.1">
    <property type="nucleotide sequence ID" value="NZ_JAMYJR010000084.1"/>
</dbReference>
<evidence type="ECO:0000256" key="1">
    <source>
        <dbReference type="SAM" id="MobiDB-lite"/>
    </source>
</evidence>
<dbReference type="PANTHER" id="PTHR42749:SF1">
    <property type="entry name" value="CELL SHAPE-DETERMINING PROTEIN MREB"/>
    <property type="match status" value="1"/>
</dbReference>
<dbReference type="EMBL" id="JAMYJR010000084">
    <property type="protein sequence ID" value="MCO8278062.1"/>
    <property type="molecule type" value="Genomic_DNA"/>
</dbReference>
<evidence type="ECO:0000313" key="3">
    <source>
        <dbReference type="Proteomes" id="UP001523369"/>
    </source>
</evidence>
<feature type="compositionally biased region" description="Basic and acidic residues" evidence="1">
    <location>
        <begin position="10"/>
        <end position="20"/>
    </location>
</feature>
<keyword evidence="3" id="KW-1185">Reference proteome</keyword>
<dbReference type="SUPFAM" id="SSF53067">
    <property type="entry name" value="Actin-like ATPase domain"/>
    <property type="match status" value="1"/>
</dbReference>
<dbReference type="Gene3D" id="3.30.420.40">
    <property type="match status" value="1"/>
</dbReference>